<sequence>MDIFNVRMTQAATDDLEDISDKLREQIISDIRSLSINPFPSRSGIKKLKGFKPPLYRLRSGDYRVLYRIENNTVTIMRAIDRKELERIIKRLKL</sequence>
<proteinExistence type="predicted"/>
<evidence type="ECO:0008006" key="4">
    <source>
        <dbReference type="Google" id="ProtNLM"/>
    </source>
</evidence>
<organism evidence="2 3">
    <name type="scientific">Candidatus Schekmanbacteria bacterium RBG_16_38_11</name>
    <dbReference type="NCBI Taxonomy" id="1817880"/>
    <lineage>
        <taxon>Bacteria</taxon>
        <taxon>Candidatus Schekmaniibacteriota</taxon>
    </lineage>
</organism>
<dbReference type="Proteomes" id="UP000178435">
    <property type="component" value="Unassembled WGS sequence"/>
</dbReference>
<dbReference type="InterPro" id="IPR007712">
    <property type="entry name" value="RelE/ParE_toxin"/>
</dbReference>
<evidence type="ECO:0000313" key="3">
    <source>
        <dbReference type="Proteomes" id="UP000178435"/>
    </source>
</evidence>
<protein>
    <recommendedName>
        <fullName evidence="4">Plasmid stabilization protein</fullName>
    </recommendedName>
</protein>
<comment type="caution">
    <text evidence="2">The sequence shown here is derived from an EMBL/GenBank/DDBJ whole genome shotgun (WGS) entry which is preliminary data.</text>
</comment>
<accession>A0A1F7S115</accession>
<dbReference type="Gene3D" id="3.30.2310.20">
    <property type="entry name" value="RelE-like"/>
    <property type="match status" value="1"/>
</dbReference>
<dbReference type="PANTHER" id="PTHR38813">
    <property type="match status" value="1"/>
</dbReference>
<keyword evidence="1" id="KW-1277">Toxin-antitoxin system</keyword>
<dbReference type="InterPro" id="IPR052747">
    <property type="entry name" value="TA_system_RelE_toxin"/>
</dbReference>
<dbReference type="InterPro" id="IPR035093">
    <property type="entry name" value="RelE/ParE_toxin_dom_sf"/>
</dbReference>
<dbReference type="SUPFAM" id="SSF143011">
    <property type="entry name" value="RelE-like"/>
    <property type="match status" value="1"/>
</dbReference>
<dbReference type="Pfam" id="PF05016">
    <property type="entry name" value="ParE_toxin"/>
    <property type="match status" value="1"/>
</dbReference>
<dbReference type="AlphaFoldDB" id="A0A1F7S115"/>
<reference evidence="2 3" key="1">
    <citation type="journal article" date="2016" name="Nat. Commun.">
        <title>Thousands of microbial genomes shed light on interconnected biogeochemical processes in an aquifer system.</title>
        <authorList>
            <person name="Anantharaman K."/>
            <person name="Brown C.T."/>
            <person name="Hug L.A."/>
            <person name="Sharon I."/>
            <person name="Castelle C.J."/>
            <person name="Probst A.J."/>
            <person name="Thomas B.C."/>
            <person name="Singh A."/>
            <person name="Wilkins M.J."/>
            <person name="Karaoz U."/>
            <person name="Brodie E.L."/>
            <person name="Williams K.H."/>
            <person name="Hubbard S.S."/>
            <person name="Banfield J.F."/>
        </authorList>
    </citation>
    <scope>NUCLEOTIDE SEQUENCE [LARGE SCALE GENOMIC DNA]</scope>
</reference>
<gene>
    <name evidence="2" type="ORF">A2149_01795</name>
</gene>
<dbReference type="EMBL" id="MGDF01000027">
    <property type="protein sequence ID" value="OGL46944.1"/>
    <property type="molecule type" value="Genomic_DNA"/>
</dbReference>
<evidence type="ECO:0000256" key="1">
    <source>
        <dbReference type="ARBA" id="ARBA00022649"/>
    </source>
</evidence>
<dbReference type="PANTHER" id="PTHR38813:SF1">
    <property type="entry name" value="TOXIN RELE1-RELATED"/>
    <property type="match status" value="1"/>
</dbReference>
<evidence type="ECO:0000313" key="2">
    <source>
        <dbReference type="EMBL" id="OGL46944.1"/>
    </source>
</evidence>
<name>A0A1F7S115_9BACT</name>